<organism evidence="3 4">
    <name type="scientific">Candidatus Dehalogenimonas loeffleri</name>
    <dbReference type="NCBI Taxonomy" id="3127115"/>
    <lineage>
        <taxon>Bacteria</taxon>
        <taxon>Bacillati</taxon>
        <taxon>Chloroflexota</taxon>
        <taxon>Dehalococcoidia</taxon>
        <taxon>Dehalococcoidales</taxon>
        <taxon>Dehalococcoidaceae</taxon>
        <taxon>Dehalogenimonas</taxon>
    </lineage>
</organism>
<evidence type="ECO:0000256" key="2">
    <source>
        <dbReference type="SAM" id="SignalP"/>
    </source>
</evidence>
<reference evidence="3 4" key="1">
    <citation type="submission" date="2024-03" db="EMBL/GenBank/DDBJ databases">
        <title>A Dehalogenimonas Isolated from Estuarine Sediments Dihaloeliminates Chlorinated Alkanes.</title>
        <authorList>
            <person name="Yang Y."/>
            <person name="Wang H."/>
        </authorList>
    </citation>
    <scope>NUCLEOTIDE SEQUENCE [LARGE SCALE GENOMIC DNA]</scope>
    <source>
        <strain evidence="3 4">W</strain>
    </source>
</reference>
<protein>
    <recommendedName>
        <fullName evidence="5">DUF3153 domain-containing protein</fullName>
    </recommendedName>
</protein>
<dbReference type="Proteomes" id="UP001375370">
    <property type="component" value="Chromosome"/>
</dbReference>
<evidence type="ECO:0008006" key="5">
    <source>
        <dbReference type="Google" id="ProtNLM"/>
    </source>
</evidence>
<keyword evidence="1" id="KW-0812">Transmembrane</keyword>
<feature type="signal peptide" evidence="2">
    <location>
        <begin position="1"/>
        <end position="22"/>
    </location>
</feature>
<keyword evidence="1" id="KW-0472">Membrane</keyword>
<accession>A0ABZ2J510</accession>
<gene>
    <name evidence="3" type="ORF">V8247_03030</name>
</gene>
<dbReference type="EMBL" id="CP146612">
    <property type="protein sequence ID" value="WWX25955.1"/>
    <property type="molecule type" value="Genomic_DNA"/>
</dbReference>
<feature type="chain" id="PRO_5046174433" description="DUF3153 domain-containing protein" evidence="2">
    <location>
        <begin position="23"/>
        <end position="231"/>
    </location>
</feature>
<keyword evidence="2" id="KW-0732">Signal</keyword>
<keyword evidence="4" id="KW-1185">Reference proteome</keyword>
<keyword evidence="1" id="KW-1133">Transmembrane helix</keyword>
<dbReference type="PROSITE" id="PS51257">
    <property type="entry name" value="PROKAR_LIPOPROTEIN"/>
    <property type="match status" value="1"/>
</dbReference>
<name>A0ABZ2J510_9CHLR</name>
<sequence length="231" mass="24553">MLKHKLSKTLITAMTAGLILLAGCGTLDMQLETDVKASGDYTQKVVINATGAIGASLVTEGGADELTGDGWQVSQTQSGDTVTLTASKDFSPDDPFFLPDATGTETASPVLDIQRQNSFLFTDYSFTVNIPSDPEGMGFDGGDELDMLAPSLLKNMFSISWTVNMPGKITAANADIINGSSATWNFDVVSMSEGVVMTADVRVINWAIISGLAAFAIIIAILSLIFVRRRR</sequence>
<evidence type="ECO:0000313" key="3">
    <source>
        <dbReference type="EMBL" id="WWX25955.1"/>
    </source>
</evidence>
<feature type="transmembrane region" description="Helical" evidence="1">
    <location>
        <begin position="206"/>
        <end position="227"/>
    </location>
</feature>
<proteinExistence type="predicted"/>
<dbReference type="RefSeq" id="WP_338738635.1">
    <property type="nucleotide sequence ID" value="NZ_CP146612.1"/>
</dbReference>
<evidence type="ECO:0000313" key="4">
    <source>
        <dbReference type="Proteomes" id="UP001375370"/>
    </source>
</evidence>
<evidence type="ECO:0000256" key="1">
    <source>
        <dbReference type="SAM" id="Phobius"/>
    </source>
</evidence>